<evidence type="ECO:0000313" key="2">
    <source>
        <dbReference type="EMBL" id="CAG6458893.1"/>
    </source>
</evidence>
<name>A0A8D8F662_CULPI</name>
<sequence length="109" mass="11873">MFLIGLLRQQHNQQIATLKHFAPPIEYKGKTRNIWIAISNRSPSRCRHSGAAEAALHGQGPDPAVQHEGAQAAEEAQVYARSGNGSQLAAAQAVRHRGHRRRPSPLGTL</sequence>
<dbReference type="EMBL" id="HBUE01036359">
    <property type="protein sequence ID" value="CAG6458893.1"/>
    <property type="molecule type" value="Transcribed_RNA"/>
</dbReference>
<feature type="compositionally biased region" description="Low complexity" evidence="1">
    <location>
        <begin position="64"/>
        <end position="80"/>
    </location>
</feature>
<proteinExistence type="predicted"/>
<feature type="region of interest" description="Disordered" evidence="1">
    <location>
        <begin position="48"/>
        <end position="109"/>
    </location>
</feature>
<evidence type="ECO:0000256" key="1">
    <source>
        <dbReference type="SAM" id="MobiDB-lite"/>
    </source>
</evidence>
<accession>A0A8D8F662</accession>
<dbReference type="AlphaFoldDB" id="A0A8D8F662"/>
<protein>
    <submittedName>
        <fullName evidence="2">(northern house mosquito) hypothetical protein</fullName>
    </submittedName>
</protein>
<feature type="compositionally biased region" description="Basic residues" evidence="1">
    <location>
        <begin position="94"/>
        <end position="103"/>
    </location>
</feature>
<reference evidence="2" key="1">
    <citation type="submission" date="2021-05" db="EMBL/GenBank/DDBJ databases">
        <authorList>
            <person name="Alioto T."/>
            <person name="Alioto T."/>
            <person name="Gomez Garrido J."/>
        </authorList>
    </citation>
    <scope>NUCLEOTIDE SEQUENCE</scope>
</reference>
<organism evidence="2">
    <name type="scientific">Culex pipiens</name>
    <name type="common">House mosquito</name>
    <dbReference type="NCBI Taxonomy" id="7175"/>
    <lineage>
        <taxon>Eukaryota</taxon>
        <taxon>Metazoa</taxon>
        <taxon>Ecdysozoa</taxon>
        <taxon>Arthropoda</taxon>
        <taxon>Hexapoda</taxon>
        <taxon>Insecta</taxon>
        <taxon>Pterygota</taxon>
        <taxon>Neoptera</taxon>
        <taxon>Endopterygota</taxon>
        <taxon>Diptera</taxon>
        <taxon>Nematocera</taxon>
        <taxon>Culicoidea</taxon>
        <taxon>Culicidae</taxon>
        <taxon>Culicinae</taxon>
        <taxon>Culicini</taxon>
        <taxon>Culex</taxon>
        <taxon>Culex</taxon>
    </lineage>
</organism>